<dbReference type="AlphaFoldDB" id="A0A3S4HQN4"/>
<reference evidence="1 2" key="1">
    <citation type="submission" date="2018-12" db="EMBL/GenBank/DDBJ databases">
        <authorList>
            <consortium name="Pathogen Informatics"/>
        </authorList>
    </citation>
    <scope>NUCLEOTIDE SEQUENCE [LARGE SCALE GENOMIC DNA]</scope>
    <source>
        <strain evidence="1 2">NCTC9695</strain>
    </source>
</reference>
<dbReference type="EMBL" id="LR134182">
    <property type="protein sequence ID" value="VEB42321.1"/>
    <property type="molecule type" value="Genomic_DNA"/>
</dbReference>
<evidence type="ECO:0000313" key="1">
    <source>
        <dbReference type="EMBL" id="VEB42321.1"/>
    </source>
</evidence>
<proteinExistence type="predicted"/>
<name>A0A3S4HQN4_CHRVL</name>
<evidence type="ECO:0000313" key="2">
    <source>
        <dbReference type="Proteomes" id="UP000275777"/>
    </source>
</evidence>
<accession>A0A3S4HQN4</accession>
<dbReference type="Proteomes" id="UP000275777">
    <property type="component" value="Chromosome"/>
</dbReference>
<gene>
    <name evidence="1" type="ORF">NCTC9695_02769</name>
</gene>
<sequence length="79" mass="8651">MIKLIYRMRDNRRLATAMLLLSTLVFMLASALWRGGAADGALAALLCPCCCCWRWRAAGCAVGAFTKTTKIKRLLKTAA</sequence>
<organism evidence="1 2">
    <name type="scientific">Chromobacterium violaceum</name>
    <dbReference type="NCBI Taxonomy" id="536"/>
    <lineage>
        <taxon>Bacteria</taxon>
        <taxon>Pseudomonadati</taxon>
        <taxon>Pseudomonadota</taxon>
        <taxon>Betaproteobacteria</taxon>
        <taxon>Neisseriales</taxon>
        <taxon>Chromobacteriaceae</taxon>
        <taxon>Chromobacterium</taxon>
    </lineage>
</organism>
<protein>
    <submittedName>
        <fullName evidence="1">Uncharacterized protein</fullName>
    </submittedName>
</protein>